<proteinExistence type="predicted"/>
<accession>A0A9X4M0C4</accession>
<dbReference type="EMBL" id="JANRHA010000005">
    <property type="protein sequence ID" value="MDG3014665.1"/>
    <property type="molecule type" value="Genomic_DNA"/>
</dbReference>
<dbReference type="AlphaFoldDB" id="A0A9X4M0C4"/>
<evidence type="ECO:0000313" key="2">
    <source>
        <dbReference type="Proteomes" id="UP001152755"/>
    </source>
</evidence>
<keyword evidence="2" id="KW-1185">Reference proteome</keyword>
<reference evidence="1" key="1">
    <citation type="submission" date="2022-08" db="EMBL/GenBank/DDBJ databases">
        <title>Genome analysis of Corynebacteriales strain.</title>
        <authorList>
            <person name="Lee S.D."/>
        </authorList>
    </citation>
    <scope>NUCLEOTIDE SEQUENCE</scope>
    <source>
        <strain evidence="1">D3-21</strain>
    </source>
</reference>
<dbReference type="RefSeq" id="WP_277835176.1">
    <property type="nucleotide sequence ID" value="NZ_JAAIVF010000007.1"/>
</dbReference>
<dbReference type="Proteomes" id="UP001152755">
    <property type="component" value="Unassembled WGS sequence"/>
</dbReference>
<comment type="caution">
    <text evidence="1">The sequence shown here is derived from an EMBL/GenBank/DDBJ whole genome shotgun (WGS) entry which is preliminary data.</text>
</comment>
<protein>
    <submittedName>
        <fullName evidence="1">Uncharacterized protein</fullName>
    </submittedName>
</protein>
<name>A0A9X4M0C4_9ACTN</name>
<sequence>MYAIRNYVNRGVSYLVVTATTVAASQLGWGDCSPRHSRRSRSSH</sequence>
<gene>
    <name evidence="1" type="ORF">NVS88_08855</name>
</gene>
<organism evidence="1 2">
    <name type="scientific">Speluncibacter jeojiensis</name>
    <dbReference type="NCBI Taxonomy" id="2710754"/>
    <lineage>
        <taxon>Bacteria</taxon>
        <taxon>Bacillati</taxon>
        <taxon>Actinomycetota</taxon>
        <taxon>Actinomycetes</taxon>
        <taxon>Mycobacteriales</taxon>
        <taxon>Speluncibacteraceae</taxon>
        <taxon>Speluncibacter</taxon>
    </lineage>
</organism>
<evidence type="ECO:0000313" key="1">
    <source>
        <dbReference type="EMBL" id="MDG3014665.1"/>
    </source>
</evidence>